<evidence type="ECO:0000313" key="2">
    <source>
        <dbReference type="EMBL" id="RKE57138.1"/>
    </source>
</evidence>
<keyword evidence="3" id="KW-1185">Reference proteome</keyword>
<comment type="caution">
    <text evidence="2">The sequence shown here is derived from an EMBL/GenBank/DDBJ whole genome shotgun (WGS) entry which is preliminary data.</text>
</comment>
<evidence type="ECO:0000256" key="1">
    <source>
        <dbReference type="SAM" id="SignalP"/>
    </source>
</evidence>
<feature type="signal peptide" evidence="1">
    <location>
        <begin position="1"/>
        <end position="19"/>
    </location>
</feature>
<dbReference type="EMBL" id="RAPY01000001">
    <property type="protein sequence ID" value="RKE57138.1"/>
    <property type="molecule type" value="Genomic_DNA"/>
</dbReference>
<sequence>MKKHLLLVLVMLVNTIAMAQNAASEKHLHKAFEAIKNRDTKAFKTLWPDQKTFSEIIISSGDFDARTSDLAEVYNESRYYKMMGKILEDFCEIKNGEINWQDLYIQEIKSNNNNAENYEGIMEYSGFIWVKSNRNKEENYVLRYVDLIQFKEQWYGGLFKDLKAFDGNFKDFVAAEEPGEPIAAEAAEAATAASEAVEAAVDSAAAIVELPLLEQTTFSTTINGRKMILNWKVNGWKEDPSYDQTTYQYQNKEEQSFAEIVALENGYLLFIEEDRKNFFRIKNTYGSLSGFWFSTQVGKEIPVTFASTEAKK</sequence>
<dbReference type="AlphaFoldDB" id="A0A420BK85"/>
<proteinExistence type="predicted"/>
<keyword evidence="1" id="KW-0732">Signal</keyword>
<reference evidence="2 3" key="1">
    <citation type="submission" date="2018-09" db="EMBL/GenBank/DDBJ databases">
        <title>Genomic Encyclopedia of Type Strains, Phase III (KMG-III): the genomes of soil and plant-associated and newly described type strains.</title>
        <authorList>
            <person name="Whitman W."/>
        </authorList>
    </citation>
    <scope>NUCLEOTIDE SEQUENCE [LARGE SCALE GENOMIC DNA]</scope>
    <source>
        <strain evidence="2 3">CECT 7938</strain>
    </source>
</reference>
<protein>
    <submittedName>
        <fullName evidence="2">Uncharacterized protein</fullName>
    </submittedName>
</protein>
<accession>A0A420BK85</accession>
<gene>
    <name evidence="2" type="ORF">DFQ12_2015</name>
</gene>
<evidence type="ECO:0000313" key="3">
    <source>
        <dbReference type="Proteomes" id="UP000286246"/>
    </source>
</evidence>
<name>A0A420BK85_SPHD1</name>
<feature type="chain" id="PRO_5019569732" evidence="1">
    <location>
        <begin position="20"/>
        <end position="312"/>
    </location>
</feature>
<organism evidence="2 3">
    <name type="scientific">Sphingobacterium detergens</name>
    <dbReference type="NCBI Taxonomy" id="1145106"/>
    <lineage>
        <taxon>Bacteria</taxon>
        <taxon>Pseudomonadati</taxon>
        <taxon>Bacteroidota</taxon>
        <taxon>Sphingobacteriia</taxon>
        <taxon>Sphingobacteriales</taxon>
        <taxon>Sphingobacteriaceae</taxon>
        <taxon>Sphingobacterium</taxon>
    </lineage>
</organism>
<dbReference type="Proteomes" id="UP000286246">
    <property type="component" value="Unassembled WGS sequence"/>
</dbReference>